<keyword evidence="3" id="KW-1185">Reference proteome</keyword>
<dbReference type="Pfam" id="PF01223">
    <property type="entry name" value="Endonuclease_NS"/>
    <property type="match status" value="1"/>
</dbReference>
<keyword evidence="2" id="KW-0540">Nuclease</keyword>
<name>A0ABS2F083_9ACTN</name>
<proteinExistence type="predicted"/>
<evidence type="ECO:0000313" key="3">
    <source>
        <dbReference type="Proteomes" id="UP000712527"/>
    </source>
</evidence>
<evidence type="ECO:0000259" key="1">
    <source>
        <dbReference type="Pfam" id="PF01223"/>
    </source>
</evidence>
<protein>
    <submittedName>
        <fullName evidence="2">DNA/RNA non-specific endonuclease</fullName>
    </submittedName>
</protein>
<dbReference type="GO" id="GO:0004519">
    <property type="term" value="F:endonuclease activity"/>
    <property type="evidence" value="ECO:0007669"/>
    <property type="project" value="UniProtKB-KW"/>
</dbReference>
<accession>A0ABS2F083</accession>
<dbReference type="EMBL" id="JACSNQ010000001">
    <property type="protein sequence ID" value="MBM6773993.1"/>
    <property type="molecule type" value="Genomic_DNA"/>
</dbReference>
<comment type="caution">
    <text evidence="2">The sequence shown here is derived from an EMBL/GenBank/DDBJ whole genome shotgun (WGS) entry which is preliminary data.</text>
</comment>
<dbReference type="RefSeq" id="WP_204792343.1">
    <property type="nucleotide sequence ID" value="NZ_JACSNQ010000001.1"/>
</dbReference>
<reference evidence="2 3" key="1">
    <citation type="journal article" date="2021" name="Sci. Rep.">
        <title>The distribution of antibiotic resistance genes in chicken gut microbiota commensals.</title>
        <authorList>
            <person name="Juricova H."/>
            <person name="Matiasovicova J."/>
            <person name="Kubasova T."/>
            <person name="Cejkova D."/>
            <person name="Rychlik I."/>
        </authorList>
    </citation>
    <scope>NUCLEOTIDE SEQUENCE [LARGE SCALE GENOMIC DNA]</scope>
    <source>
        <strain evidence="2 3">An794</strain>
    </source>
</reference>
<organism evidence="2 3">
    <name type="scientific">Olsenella profusa</name>
    <dbReference type="NCBI Taxonomy" id="138595"/>
    <lineage>
        <taxon>Bacteria</taxon>
        <taxon>Bacillati</taxon>
        <taxon>Actinomycetota</taxon>
        <taxon>Coriobacteriia</taxon>
        <taxon>Coriobacteriales</taxon>
        <taxon>Atopobiaceae</taxon>
        <taxon>Olsenella</taxon>
    </lineage>
</organism>
<sequence>MAYRGLRPRAGAPSAGRLRARSPLALVFALAVTLTAGIGTGALPSLGSMPTPATSVPASASFDEGVPGTWDAEAYPEYYRVLGPAVVSDEPAPGEARYEGLDDLGRTGAVTATVTYDMMEAGSDRERADISDIHPSGWGHNEEVDIPMPDGTSYHGYLFNRSHLLAKSLGGADAAENLVTGTRTQNVGDNHGQDGGMAYAEGLAREWLRAHPDGTVYYRATPVYVGSELVPRSVVVDVRSSDGSLDQEVEVFNAATGFKIDYATGAFTAD</sequence>
<dbReference type="Gene3D" id="3.40.570.10">
    <property type="entry name" value="Extracellular Endonuclease, subunit A"/>
    <property type="match status" value="1"/>
</dbReference>
<evidence type="ECO:0000313" key="2">
    <source>
        <dbReference type="EMBL" id="MBM6773993.1"/>
    </source>
</evidence>
<keyword evidence="2" id="KW-0255">Endonuclease</keyword>
<dbReference type="InterPro" id="IPR044929">
    <property type="entry name" value="DNA/RNA_non-sp_Endonuclease_sf"/>
</dbReference>
<feature type="domain" description="DNA/RNA non-specific endonuclease/pyrophosphatase/phosphodiesterase" evidence="1">
    <location>
        <begin position="105"/>
        <end position="251"/>
    </location>
</feature>
<dbReference type="Proteomes" id="UP000712527">
    <property type="component" value="Unassembled WGS sequence"/>
</dbReference>
<keyword evidence="2" id="KW-0378">Hydrolase</keyword>
<gene>
    <name evidence="2" type="ORF">H9X80_00245</name>
</gene>
<dbReference type="InterPro" id="IPR001604">
    <property type="entry name" value="Endo_G_ENPP1-like_dom"/>
</dbReference>